<evidence type="ECO:0000256" key="1">
    <source>
        <dbReference type="SAM" id="SignalP"/>
    </source>
</evidence>
<organism evidence="2 3">
    <name type="scientific">Flavobacterium procerum</name>
    <dbReference type="NCBI Taxonomy" id="1455569"/>
    <lineage>
        <taxon>Bacteria</taxon>
        <taxon>Pseudomonadati</taxon>
        <taxon>Bacteroidota</taxon>
        <taxon>Flavobacteriia</taxon>
        <taxon>Flavobacteriales</taxon>
        <taxon>Flavobacteriaceae</taxon>
        <taxon>Flavobacterium</taxon>
    </lineage>
</organism>
<reference evidence="2 3" key="1">
    <citation type="submission" date="2024-09" db="EMBL/GenBank/DDBJ databases">
        <authorList>
            <person name="Sun Q."/>
            <person name="Mori K."/>
        </authorList>
    </citation>
    <scope>NUCLEOTIDE SEQUENCE [LARGE SCALE GENOMIC DNA]</scope>
    <source>
        <strain evidence="2 3">CGMCC 1.12926</strain>
    </source>
</reference>
<dbReference type="Pfam" id="PF15418">
    <property type="entry name" value="DUF4625"/>
    <property type="match status" value="1"/>
</dbReference>
<protein>
    <submittedName>
        <fullName evidence="2">DUF4625 domain-containing protein</fullName>
    </submittedName>
</protein>
<feature type="signal peptide" evidence="1">
    <location>
        <begin position="1"/>
        <end position="27"/>
    </location>
</feature>
<feature type="chain" id="PRO_5047066408" evidence="1">
    <location>
        <begin position="28"/>
        <end position="326"/>
    </location>
</feature>
<accession>A0ABV6BM10</accession>
<keyword evidence="3" id="KW-1185">Reference proteome</keyword>
<comment type="caution">
    <text evidence="2">The sequence shown here is derived from an EMBL/GenBank/DDBJ whole genome shotgun (WGS) entry which is preliminary data.</text>
</comment>
<dbReference type="InterPro" id="IPR027829">
    <property type="entry name" value="DUF4625"/>
</dbReference>
<name>A0ABV6BM10_9FLAO</name>
<evidence type="ECO:0000313" key="3">
    <source>
        <dbReference type="Proteomes" id="UP001589734"/>
    </source>
</evidence>
<dbReference type="Proteomes" id="UP001589734">
    <property type="component" value="Unassembled WGS sequence"/>
</dbReference>
<sequence>MNTRNRMKPAKIITAFFLSALFFTACNNDDNQSQTELPKAALTNIEIGLNNNEMGIAGRDFHFNADVLAGYKIDKIEVKILPRNGEKYSKEWKHEIIWEQYKGAKNTNVHKHFTIPEDAVEGTYDFVIIVNDQNGSILEQKHSISIYKPDNLPVDPKLDEFSVSARTDKSRVLYILSRGGYRDPATLQYGDYEVKIDNNETLSAAATISGLKGDGKIYIVLINKKHSHRPESINAIDFSKAIVVDAFEHKNMEQTDKWSNVNFERPNFPNISRLPIGSSTDNNSPISNSIDGHKIWESGKYYIGVIYKNTTYNIGLYHYIEVDVKL</sequence>
<dbReference type="RefSeq" id="WP_379682319.1">
    <property type="nucleotide sequence ID" value="NZ_JBHLYW010000006.1"/>
</dbReference>
<keyword evidence="1" id="KW-0732">Signal</keyword>
<proteinExistence type="predicted"/>
<evidence type="ECO:0000313" key="2">
    <source>
        <dbReference type="EMBL" id="MFC0076490.1"/>
    </source>
</evidence>
<dbReference type="PROSITE" id="PS51257">
    <property type="entry name" value="PROKAR_LIPOPROTEIN"/>
    <property type="match status" value="1"/>
</dbReference>
<gene>
    <name evidence="2" type="ORF">ACFFLS_05525</name>
</gene>
<dbReference type="EMBL" id="JBHLYW010000006">
    <property type="protein sequence ID" value="MFC0076490.1"/>
    <property type="molecule type" value="Genomic_DNA"/>
</dbReference>